<organism evidence="2 3">
    <name type="scientific">Mucuna pruriens</name>
    <name type="common">Velvet bean</name>
    <name type="synonym">Dolichos pruriens</name>
    <dbReference type="NCBI Taxonomy" id="157652"/>
    <lineage>
        <taxon>Eukaryota</taxon>
        <taxon>Viridiplantae</taxon>
        <taxon>Streptophyta</taxon>
        <taxon>Embryophyta</taxon>
        <taxon>Tracheophyta</taxon>
        <taxon>Spermatophyta</taxon>
        <taxon>Magnoliopsida</taxon>
        <taxon>eudicotyledons</taxon>
        <taxon>Gunneridae</taxon>
        <taxon>Pentapetalae</taxon>
        <taxon>rosids</taxon>
        <taxon>fabids</taxon>
        <taxon>Fabales</taxon>
        <taxon>Fabaceae</taxon>
        <taxon>Papilionoideae</taxon>
        <taxon>50 kb inversion clade</taxon>
        <taxon>NPAAA clade</taxon>
        <taxon>indigoferoid/millettioid clade</taxon>
        <taxon>Phaseoleae</taxon>
        <taxon>Mucuna</taxon>
    </lineage>
</organism>
<proteinExistence type="predicted"/>
<feature type="compositionally biased region" description="Basic and acidic residues" evidence="1">
    <location>
        <begin position="71"/>
        <end position="82"/>
    </location>
</feature>
<name>A0A371EQP2_MUCPR</name>
<feature type="region of interest" description="Disordered" evidence="1">
    <location>
        <begin position="178"/>
        <end position="210"/>
    </location>
</feature>
<feature type="compositionally biased region" description="Basic residues" evidence="1">
    <location>
        <begin position="90"/>
        <end position="99"/>
    </location>
</feature>
<sequence>MELTAQVVKTTYRLLEGDDSVKGRISIVKLFPSTHYRVHVFFEMSVHDDSHQDDDDDKSSKKTKKTSYLHTELRQDCDKAKTDDDEGGHKSIHHRAQRKEKRDFPSKHSLFGHMAWHSDRNWKGIHPPLSSPSHHEPTSFSIAEERVYSEDKINKHKIIAAQTLMALSRDTWPSCEYPQLPSQERSKKNINGASNSTRIEDIPSTSGVKDHANATDLFKKKRKLIVILRNPYLESKDEKRDPYKR</sequence>
<comment type="caution">
    <text evidence="2">The sequence shown here is derived from an EMBL/GenBank/DDBJ whole genome shotgun (WGS) entry which is preliminary data.</text>
</comment>
<feature type="non-terminal residue" evidence="2">
    <location>
        <position position="1"/>
    </location>
</feature>
<accession>A0A371EQP2</accession>
<evidence type="ECO:0000313" key="2">
    <source>
        <dbReference type="EMBL" id="RDX68378.1"/>
    </source>
</evidence>
<feature type="compositionally biased region" description="Polar residues" evidence="1">
    <location>
        <begin position="189"/>
        <end position="207"/>
    </location>
</feature>
<dbReference type="EMBL" id="QJKJ01012572">
    <property type="protein sequence ID" value="RDX68378.1"/>
    <property type="molecule type" value="Genomic_DNA"/>
</dbReference>
<dbReference type="Proteomes" id="UP000257109">
    <property type="component" value="Unassembled WGS sequence"/>
</dbReference>
<reference evidence="2" key="1">
    <citation type="submission" date="2018-05" db="EMBL/GenBank/DDBJ databases">
        <title>Draft genome of Mucuna pruriens seed.</title>
        <authorList>
            <person name="Nnadi N.E."/>
            <person name="Vos R."/>
            <person name="Hasami M.H."/>
            <person name="Devisetty U.K."/>
            <person name="Aguiy J.C."/>
        </authorList>
    </citation>
    <scope>NUCLEOTIDE SEQUENCE [LARGE SCALE GENOMIC DNA]</scope>
    <source>
        <strain evidence="2">JCA_2017</strain>
    </source>
</reference>
<feature type="region of interest" description="Disordered" evidence="1">
    <location>
        <begin position="48"/>
        <end position="105"/>
    </location>
</feature>
<dbReference type="AlphaFoldDB" id="A0A371EQP2"/>
<evidence type="ECO:0000256" key="1">
    <source>
        <dbReference type="SAM" id="MobiDB-lite"/>
    </source>
</evidence>
<protein>
    <submittedName>
        <fullName evidence="2">Uncharacterized protein</fullName>
    </submittedName>
</protein>
<keyword evidence="3" id="KW-1185">Reference proteome</keyword>
<evidence type="ECO:0000313" key="3">
    <source>
        <dbReference type="Proteomes" id="UP000257109"/>
    </source>
</evidence>
<gene>
    <name evidence="2" type="ORF">CR513_52646</name>
</gene>